<evidence type="ECO:0000256" key="1">
    <source>
        <dbReference type="SAM" id="MobiDB-lite"/>
    </source>
</evidence>
<feature type="compositionally biased region" description="Basic and acidic residues" evidence="1">
    <location>
        <begin position="170"/>
        <end position="183"/>
    </location>
</feature>
<comment type="caution">
    <text evidence="2">The sequence shown here is derived from an EMBL/GenBank/DDBJ whole genome shotgun (WGS) entry which is preliminary data.</text>
</comment>
<feature type="compositionally biased region" description="Basic residues" evidence="1">
    <location>
        <begin position="70"/>
        <end position="86"/>
    </location>
</feature>
<accession>A0A1J5PL34</accession>
<evidence type="ECO:0000313" key="2">
    <source>
        <dbReference type="EMBL" id="OIQ68284.1"/>
    </source>
</evidence>
<sequence>MDADLLGLRLHWRGRRGHERLVDHRGNGLRSEGLRAEGGVRRRRAPGPHPGAAGHGRRRQTGGRPPRGSGGRRHSLCRRHRHRRRPAGREDRSRRRRLHLLHLGHHRVPERRPAHPPRLRRQSVQHDLLRSGPGARHPTRHRDHAAGRAADPDLAADHASVPCHRQQLRRLPDHRRGRDHRADVPLGRR</sequence>
<dbReference type="AlphaFoldDB" id="A0A1J5PL34"/>
<protein>
    <submittedName>
        <fullName evidence="2">Uncharacterized protein</fullName>
    </submittedName>
</protein>
<feature type="compositionally biased region" description="Basic and acidic residues" evidence="1">
    <location>
        <begin position="29"/>
        <end position="40"/>
    </location>
</feature>
<name>A0A1J5PL34_9ZZZZ</name>
<feature type="region of interest" description="Disordered" evidence="1">
    <location>
        <begin position="29"/>
        <end position="189"/>
    </location>
</feature>
<gene>
    <name evidence="2" type="ORF">GALL_501260</name>
</gene>
<organism evidence="2">
    <name type="scientific">mine drainage metagenome</name>
    <dbReference type="NCBI Taxonomy" id="410659"/>
    <lineage>
        <taxon>unclassified sequences</taxon>
        <taxon>metagenomes</taxon>
        <taxon>ecological metagenomes</taxon>
    </lineage>
</organism>
<dbReference type="EMBL" id="MLJW01005402">
    <property type="protein sequence ID" value="OIQ68284.1"/>
    <property type="molecule type" value="Genomic_DNA"/>
</dbReference>
<feature type="compositionally biased region" description="Basic residues" evidence="1">
    <location>
        <begin position="94"/>
        <end position="123"/>
    </location>
</feature>
<proteinExistence type="predicted"/>
<reference evidence="2" key="1">
    <citation type="submission" date="2016-10" db="EMBL/GenBank/DDBJ databases">
        <title>Sequence of Gallionella enrichment culture.</title>
        <authorList>
            <person name="Poehlein A."/>
            <person name="Muehling M."/>
            <person name="Daniel R."/>
        </authorList>
    </citation>
    <scope>NUCLEOTIDE SEQUENCE</scope>
</reference>